<feature type="compositionally biased region" description="Polar residues" evidence="1">
    <location>
        <begin position="48"/>
        <end position="58"/>
    </location>
</feature>
<feature type="compositionally biased region" description="Basic and acidic residues" evidence="1">
    <location>
        <begin position="22"/>
        <end position="33"/>
    </location>
</feature>
<evidence type="ECO:0000256" key="1">
    <source>
        <dbReference type="SAM" id="MobiDB-lite"/>
    </source>
</evidence>
<feature type="compositionally biased region" description="Polar residues" evidence="1">
    <location>
        <begin position="127"/>
        <end position="140"/>
    </location>
</feature>
<feature type="region of interest" description="Disordered" evidence="1">
    <location>
        <begin position="329"/>
        <end position="384"/>
    </location>
</feature>
<gene>
    <name evidence="2" type="ORF">PEVE_00008530</name>
</gene>
<dbReference type="PANTHER" id="PTHR34239">
    <property type="entry name" value="APPLE DOMAIN-CONTAINING PROTEIN"/>
    <property type="match status" value="1"/>
</dbReference>
<feature type="region of interest" description="Disordered" evidence="1">
    <location>
        <begin position="127"/>
        <end position="146"/>
    </location>
</feature>
<reference evidence="2 3" key="1">
    <citation type="submission" date="2022-05" db="EMBL/GenBank/DDBJ databases">
        <authorList>
            <consortium name="Genoscope - CEA"/>
            <person name="William W."/>
        </authorList>
    </citation>
    <scope>NUCLEOTIDE SEQUENCE [LARGE SCALE GENOMIC DNA]</scope>
</reference>
<feature type="region of interest" description="Disordered" evidence="1">
    <location>
        <begin position="1"/>
        <end position="120"/>
    </location>
</feature>
<keyword evidence="3" id="KW-1185">Reference proteome</keyword>
<proteinExistence type="predicted"/>
<evidence type="ECO:0000313" key="3">
    <source>
        <dbReference type="Proteomes" id="UP001159427"/>
    </source>
</evidence>
<feature type="compositionally biased region" description="Acidic residues" evidence="1">
    <location>
        <begin position="7"/>
        <end position="21"/>
    </location>
</feature>
<evidence type="ECO:0000313" key="2">
    <source>
        <dbReference type="EMBL" id="CAH3172600.1"/>
    </source>
</evidence>
<organism evidence="2 3">
    <name type="scientific">Porites evermanni</name>
    <dbReference type="NCBI Taxonomy" id="104178"/>
    <lineage>
        <taxon>Eukaryota</taxon>
        <taxon>Metazoa</taxon>
        <taxon>Cnidaria</taxon>
        <taxon>Anthozoa</taxon>
        <taxon>Hexacorallia</taxon>
        <taxon>Scleractinia</taxon>
        <taxon>Fungiina</taxon>
        <taxon>Poritidae</taxon>
        <taxon>Porites</taxon>
    </lineage>
</organism>
<feature type="compositionally biased region" description="Polar residues" evidence="1">
    <location>
        <begin position="107"/>
        <end position="116"/>
    </location>
</feature>
<name>A0ABN8R0P2_9CNID</name>
<comment type="caution">
    <text evidence="2">The sequence shown here is derived from an EMBL/GenBank/DDBJ whole genome shotgun (WGS) entry which is preliminary data.</text>
</comment>
<feature type="compositionally biased region" description="Polar residues" evidence="1">
    <location>
        <begin position="347"/>
        <end position="362"/>
    </location>
</feature>
<sequence>MSKQSEDDLLADEIEDEGEEDQINKDSLPDERNAVPAHASRQLKDKTAASSEEISQLTHAILGLTKSLPELINSPRGETKDKGKRPASKSPNAVPAKKAKNKDGEARSSTSASDQSTDCEKLYDSVLNNNSDESEQNTTRSGDEDDFLSELVKEYESDDIVGESLENEKLAKLVDKMFRCKLSEKNLKDRLERQERPANCTTAKPPKVNPGIWRRLREPTKKRDLQFFKIQQALTKGILPVVRITDKLMQAKSLNADECQDLKKQGLEAMSLLTHASYEINMQRRLLLRPDIGREYSALCSSQLPFTDFLFGDDLQKHLKDIGDQNKIGAKITPNYKGHRPSPGRPGNNSYNGYKQSKNWRGNNFKPWKSKNNANRDKTTRTSQ</sequence>
<dbReference type="Proteomes" id="UP001159427">
    <property type="component" value="Unassembled WGS sequence"/>
</dbReference>
<dbReference type="PANTHER" id="PTHR34239:SF2">
    <property type="entry name" value="TRANSPOSABLE ELEMENT P TRANSPOSASE_THAP9 CONSERVED DOMAIN-CONTAINING PROTEIN"/>
    <property type="match status" value="1"/>
</dbReference>
<protein>
    <submittedName>
        <fullName evidence="2">Uncharacterized protein</fullName>
    </submittedName>
</protein>
<feature type="compositionally biased region" description="Basic and acidic residues" evidence="1">
    <location>
        <begin position="374"/>
        <end position="384"/>
    </location>
</feature>
<dbReference type="EMBL" id="CALNXI010001581">
    <property type="protein sequence ID" value="CAH3172600.1"/>
    <property type="molecule type" value="Genomic_DNA"/>
</dbReference>
<accession>A0ABN8R0P2</accession>